<protein>
    <submittedName>
        <fullName evidence="2">Uncharacterized protein</fullName>
    </submittedName>
</protein>
<feature type="transmembrane region" description="Helical" evidence="1">
    <location>
        <begin position="6"/>
        <end position="27"/>
    </location>
</feature>
<comment type="caution">
    <text evidence="2">The sequence shown here is derived from an EMBL/GenBank/DDBJ whole genome shotgun (WGS) entry which is preliminary data.</text>
</comment>
<keyword evidence="1" id="KW-1133">Transmembrane helix</keyword>
<dbReference type="EMBL" id="JAFBEE010000001">
    <property type="protein sequence ID" value="MBM7613602.1"/>
    <property type="molecule type" value="Genomic_DNA"/>
</dbReference>
<accession>A0ABS2NL23</accession>
<keyword evidence="1" id="KW-0812">Transmembrane</keyword>
<evidence type="ECO:0000256" key="1">
    <source>
        <dbReference type="SAM" id="Phobius"/>
    </source>
</evidence>
<gene>
    <name evidence="2" type="ORF">JOC73_000110</name>
</gene>
<dbReference type="Proteomes" id="UP001314796">
    <property type="component" value="Unassembled WGS sequence"/>
</dbReference>
<evidence type="ECO:0000313" key="2">
    <source>
        <dbReference type="EMBL" id="MBM7613602.1"/>
    </source>
</evidence>
<dbReference type="RefSeq" id="WP_204399891.1">
    <property type="nucleotide sequence ID" value="NZ_JAFBEE010000001.1"/>
</dbReference>
<reference evidence="2 3" key="1">
    <citation type="submission" date="2021-01" db="EMBL/GenBank/DDBJ databases">
        <title>Genomic Encyclopedia of Type Strains, Phase IV (KMG-IV): sequencing the most valuable type-strain genomes for metagenomic binning, comparative biology and taxonomic classification.</title>
        <authorList>
            <person name="Goeker M."/>
        </authorList>
    </citation>
    <scope>NUCLEOTIDE SEQUENCE [LARGE SCALE GENOMIC DNA]</scope>
    <source>
        <strain evidence="2 3">DSM 25890</strain>
    </source>
</reference>
<sequence>MIGKVIAGIISVTLITFLILLITFYFLQENIKVEINRLNYEIVEVITTQGYFSGDLYGELREQVNKYSDFYIQLKLEQWVKEGVYDTYYHPDEILNKPLQIGDKISIYIEDQHATIFSRLLTSALGFGSSGDYEQRIKSLKTGMVVKEYKDIRKGYDVMVDIQKYASNHGVALFVVTKLNEDGKYYGSSGHPDVPYTNLNYGDSTDELHTTGVNYIFDNGVFNRIISYYPNGEIRLINYIQQ</sequence>
<name>A0ABS2NL23_9FIRM</name>
<proteinExistence type="predicted"/>
<organism evidence="2 3">
    <name type="scientific">Alkaliphilus hydrothermalis</name>
    <dbReference type="NCBI Taxonomy" id="1482730"/>
    <lineage>
        <taxon>Bacteria</taxon>
        <taxon>Bacillati</taxon>
        <taxon>Bacillota</taxon>
        <taxon>Clostridia</taxon>
        <taxon>Peptostreptococcales</taxon>
        <taxon>Natronincolaceae</taxon>
        <taxon>Alkaliphilus</taxon>
    </lineage>
</organism>
<keyword evidence="1" id="KW-0472">Membrane</keyword>
<evidence type="ECO:0000313" key="3">
    <source>
        <dbReference type="Proteomes" id="UP001314796"/>
    </source>
</evidence>
<keyword evidence="3" id="KW-1185">Reference proteome</keyword>